<keyword evidence="2" id="KW-1185">Reference proteome</keyword>
<evidence type="ECO:0000313" key="2">
    <source>
        <dbReference type="Proteomes" id="UP000706891"/>
    </source>
</evidence>
<dbReference type="AlphaFoldDB" id="A0A939B6P8"/>
<reference evidence="1" key="1">
    <citation type="submission" date="2020-08" db="EMBL/GenBank/DDBJ databases">
        <authorList>
            <person name="Cejkova D."/>
            <person name="Kubasova T."/>
            <person name="Jahodarova E."/>
            <person name="Rychlik I."/>
        </authorList>
    </citation>
    <scope>NUCLEOTIDE SEQUENCE</scope>
    <source>
        <strain evidence="1">An824</strain>
    </source>
</reference>
<evidence type="ECO:0000313" key="1">
    <source>
        <dbReference type="EMBL" id="MBM6672745.1"/>
    </source>
</evidence>
<dbReference type="Pfam" id="PF11288">
    <property type="entry name" value="DUF3089"/>
    <property type="match status" value="1"/>
</dbReference>
<accession>A0A939B6P8</accession>
<sequence length="278" mass="30663">MQSAVLFASCDDDTKGIAVAQYIPEAPDYSDPTMWFTQENDKSGSGADVFYIVSTWTTDWTTADGRICHYADVHNAERRADMDKEISRIAGYMGVDNNFYSPYYRHISIESWAALNEDTISNRFRIAMADVRAAFSAFLSRRDPSRPLVLAGFSQGGKAVVELLKELPDDVAEHLVAAYVLGYKVTPDDTSATKNIRAAKRADDTGVTICYNSVADVRYIKPVISEPCVMCINPVNWRTDDTPATLADTITVAVSPEHNVLVVTGYSGAEYQPILGFL</sequence>
<reference evidence="1" key="2">
    <citation type="journal article" date="2021" name="Sci. Rep.">
        <title>The distribution of antibiotic resistance genes in chicken gut microbiota commensals.</title>
        <authorList>
            <person name="Juricova H."/>
            <person name="Matiasovicova J."/>
            <person name="Kubasova T."/>
            <person name="Cejkova D."/>
            <person name="Rychlik I."/>
        </authorList>
    </citation>
    <scope>NUCLEOTIDE SEQUENCE</scope>
    <source>
        <strain evidence="1">An824</strain>
    </source>
</reference>
<dbReference type="Proteomes" id="UP000706891">
    <property type="component" value="Unassembled WGS sequence"/>
</dbReference>
<proteinExistence type="predicted"/>
<name>A0A939B6P8_9BACT</name>
<dbReference type="InterPro" id="IPR021440">
    <property type="entry name" value="DUF3089"/>
</dbReference>
<comment type="caution">
    <text evidence="1">The sequence shown here is derived from an EMBL/GenBank/DDBJ whole genome shotgun (WGS) entry which is preliminary data.</text>
</comment>
<feature type="non-terminal residue" evidence="1">
    <location>
        <position position="278"/>
    </location>
</feature>
<dbReference type="Gene3D" id="3.40.50.1820">
    <property type="entry name" value="alpha/beta hydrolase"/>
    <property type="match status" value="1"/>
</dbReference>
<organism evidence="1 2">
    <name type="scientific">Marseilla massiliensis</name>
    <dbReference type="NCBI Taxonomy" id="1841864"/>
    <lineage>
        <taxon>Bacteria</taxon>
        <taxon>Pseudomonadati</taxon>
        <taxon>Bacteroidota</taxon>
        <taxon>Bacteroidia</taxon>
        <taxon>Bacteroidales</taxon>
        <taxon>Prevotellaceae</taxon>
        <taxon>Marseilla</taxon>
    </lineage>
</organism>
<protein>
    <submittedName>
        <fullName evidence="1">DUF3089 domain-containing protein</fullName>
    </submittedName>
</protein>
<dbReference type="SUPFAM" id="SSF53474">
    <property type="entry name" value="alpha/beta-Hydrolases"/>
    <property type="match status" value="1"/>
</dbReference>
<dbReference type="EMBL" id="JACJJG010000005">
    <property type="protein sequence ID" value="MBM6672745.1"/>
    <property type="molecule type" value="Genomic_DNA"/>
</dbReference>
<dbReference type="InterPro" id="IPR029058">
    <property type="entry name" value="AB_hydrolase_fold"/>
</dbReference>
<gene>
    <name evidence="1" type="ORF">H6A34_02455</name>
</gene>